<sequence>MAIAKECISLKSNIQRVWEIITNVSDYSWRSDLKSTEVINEYQFIEITHEGYSTKFTTTIYEPYKRWEFEFENDNMSGCWCGIFTEKDG</sequence>
<dbReference type="SUPFAM" id="SSF55961">
    <property type="entry name" value="Bet v1-like"/>
    <property type="match status" value="1"/>
</dbReference>
<dbReference type="EMBL" id="VSSQ01115631">
    <property type="protein sequence ID" value="MPN50978.1"/>
    <property type="molecule type" value="Genomic_DNA"/>
</dbReference>
<gene>
    <name evidence="1" type="ORF">SDC9_198619</name>
</gene>
<evidence type="ECO:0008006" key="2">
    <source>
        <dbReference type="Google" id="ProtNLM"/>
    </source>
</evidence>
<proteinExistence type="predicted"/>
<dbReference type="AlphaFoldDB" id="A0A645II47"/>
<name>A0A645II47_9ZZZZ</name>
<accession>A0A645II47</accession>
<organism evidence="1">
    <name type="scientific">bioreactor metagenome</name>
    <dbReference type="NCBI Taxonomy" id="1076179"/>
    <lineage>
        <taxon>unclassified sequences</taxon>
        <taxon>metagenomes</taxon>
        <taxon>ecological metagenomes</taxon>
    </lineage>
</organism>
<evidence type="ECO:0000313" key="1">
    <source>
        <dbReference type="EMBL" id="MPN50978.1"/>
    </source>
</evidence>
<protein>
    <recommendedName>
        <fullName evidence="2">Polyketide cyclase</fullName>
    </recommendedName>
</protein>
<comment type="caution">
    <text evidence="1">The sequence shown here is derived from an EMBL/GenBank/DDBJ whole genome shotgun (WGS) entry which is preliminary data.</text>
</comment>
<reference evidence="1" key="1">
    <citation type="submission" date="2019-08" db="EMBL/GenBank/DDBJ databases">
        <authorList>
            <person name="Kucharzyk K."/>
            <person name="Murdoch R.W."/>
            <person name="Higgins S."/>
            <person name="Loffler F."/>
        </authorList>
    </citation>
    <scope>NUCLEOTIDE SEQUENCE</scope>
</reference>